<dbReference type="PANTHER" id="PTHR43864">
    <property type="entry name" value="HYPOXANTHINE/GUANINE PHOSPHORIBOSYLTRANSFERASE"/>
    <property type="match status" value="1"/>
</dbReference>
<sequence length="270" mass="29436">MEQKFNRNQRIAAITKVLVENPNKIINLNRFTELLNAAKSTISEDIVIVRESLSRLSMGKIETISGAAGGVKFISEVSKEQTSEFVDGLCNVLMGKDRVVPGDFIYITDILSDPNVITQAGSILASKFNSLEVDYVVTIETKGIPLAYEVAKILGVKLIIVRRDPKVTEGPTVSINYVSGSSKKIQTMSLARKSINKGSKCLFIDDFMKGGGTASGIRNLLHEFECELVGIGVLIDDADTPRKLFNEYMSLLQFNGIDENGGAILSPSNL</sequence>
<dbReference type="GO" id="GO:0045982">
    <property type="term" value="P:negative regulation of purine nucleobase metabolic process"/>
    <property type="evidence" value="ECO:0007669"/>
    <property type="project" value="InterPro"/>
</dbReference>
<dbReference type="Gene3D" id="3.40.50.2020">
    <property type="match status" value="1"/>
</dbReference>
<dbReference type="SUPFAM" id="SSF46785">
    <property type="entry name" value="Winged helix' DNA-binding domain"/>
    <property type="match status" value="1"/>
</dbReference>
<accession>A0A1M5Y8W3</accession>
<evidence type="ECO:0000256" key="5">
    <source>
        <dbReference type="ARBA" id="ARBA00049656"/>
    </source>
</evidence>
<dbReference type="CDD" id="cd06223">
    <property type="entry name" value="PRTases_typeI"/>
    <property type="match status" value="1"/>
</dbReference>
<proteinExistence type="inferred from homology"/>
<name>A0A1M5Y8W3_9CLOT</name>
<evidence type="ECO:0000256" key="1">
    <source>
        <dbReference type="ARBA" id="ARBA00011738"/>
    </source>
</evidence>
<dbReference type="EMBL" id="FQXP01000012">
    <property type="protein sequence ID" value="SHI08278.1"/>
    <property type="molecule type" value="Genomic_DNA"/>
</dbReference>
<dbReference type="InterPro" id="IPR036390">
    <property type="entry name" value="WH_DNA-bd_sf"/>
</dbReference>
<organism evidence="8 9">
    <name type="scientific">Clostridium collagenovorans DSM 3089</name>
    <dbReference type="NCBI Taxonomy" id="1121306"/>
    <lineage>
        <taxon>Bacteria</taxon>
        <taxon>Bacillati</taxon>
        <taxon>Bacillota</taxon>
        <taxon>Clostridia</taxon>
        <taxon>Eubacteriales</taxon>
        <taxon>Clostridiaceae</taxon>
        <taxon>Clostridium</taxon>
    </lineage>
</organism>
<keyword evidence="9" id="KW-1185">Reference proteome</keyword>
<dbReference type="NCBIfam" id="TIGR01743">
    <property type="entry name" value="purR_Bsub"/>
    <property type="match status" value="1"/>
</dbReference>
<evidence type="ECO:0000256" key="4">
    <source>
        <dbReference type="ARBA" id="ARBA00023163"/>
    </source>
</evidence>
<dbReference type="SUPFAM" id="SSF53271">
    <property type="entry name" value="PRTase-like"/>
    <property type="match status" value="1"/>
</dbReference>
<keyword evidence="4" id="KW-0804">Transcription</keyword>
<dbReference type="InterPro" id="IPR015265">
    <property type="entry name" value="PuR_N"/>
</dbReference>
<dbReference type="InterPro" id="IPR010078">
    <property type="entry name" value="PurR_Bsub"/>
</dbReference>
<gene>
    <name evidence="8" type="ORF">SAMN02745196_02729</name>
</gene>
<evidence type="ECO:0000313" key="8">
    <source>
        <dbReference type="EMBL" id="SHI08278.1"/>
    </source>
</evidence>
<dbReference type="InterPro" id="IPR050118">
    <property type="entry name" value="Pur/Pyrimidine_PRTase"/>
</dbReference>
<dbReference type="GO" id="GO:0003677">
    <property type="term" value="F:DNA binding"/>
    <property type="evidence" value="ECO:0007669"/>
    <property type="project" value="UniProtKB-KW"/>
</dbReference>
<dbReference type="AlphaFoldDB" id="A0A1M5Y8W3"/>
<evidence type="ECO:0000256" key="2">
    <source>
        <dbReference type="ARBA" id="ARBA00023015"/>
    </source>
</evidence>
<evidence type="ECO:0000256" key="3">
    <source>
        <dbReference type="ARBA" id="ARBA00023125"/>
    </source>
</evidence>
<comment type="subunit">
    <text evidence="1">Homodimer.</text>
</comment>
<keyword evidence="3" id="KW-0238">DNA-binding</keyword>
<feature type="domain" description="Bacterial purine repressor N-terminal" evidence="7">
    <location>
        <begin position="6"/>
        <end position="74"/>
    </location>
</feature>
<dbReference type="RefSeq" id="WP_072832557.1">
    <property type="nucleotide sequence ID" value="NZ_FQXP01000012.1"/>
</dbReference>
<dbReference type="InterPro" id="IPR036388">
    <property type="entry name" value="WH-like_DNA-bd_sf"/>
</dbReference>
<dbReference type="Pfam" id="PF00156">
    <property type="entry name" value="Pribosyltran"/>
    <property type="match status" value="1"/>
</dbReference>
<reference evidence="8 9" key="1">
    <citation type="submission" date="2016-11" db="EMBL/GenBank/DDBJ databases">
        <authorList>
            <person name="Jaros S."/>
            <person name="Januszkiewicz K."/>
            <person name="Wedrychowicz H."/>
        </authorList>
    </citation>
    <scope>NUCLEOTIDE SEQUENCE [LARGE SCALE GENOMIC DNA]</scope>
    <source>
        <strain evidence="8 9">DSM 3089</strain>
    </source>
</reference>
<dbReference type="GO" id="GO:0045892">
    <property type="term" value="P:negative regulation of DNA-templated transcription"/>
    <property type="evidence" value="ECO:0007669"/>
    <property type="project" value="InterPro"/>
</dbReference>
<protein>
    <submittedName>
        <fullName evidence="8">Purine operon repressor, PurR</fullName>
    </submittedName>
</protein>
<dbReference type="InterPro" id="IPR029057">
    <property type="entry name" value="PRTase-like"/>
</dbReference>
<feature type="domain" description="Phosphoribosyltransferase" evidence="6">
    <location>
        <begin position="109"/>
        <end position="242"/>
    </location>
</feature>
<evidence type="ECO:0000259" key="6">
    <source>
        <dbReference type="Pfam" id="PF00156"/>
    </source>
</evidence>
<dbReference type="Gene3D" id="1.10.10.10">
    <property type="entry name" value="Winged helix-like DNA-binding domain superfamily/Winged helix DNA-binding domain"/>
    <property type="match status" value="1"/>
</dbReference>
<dbReference type="PANTHER" id="PTHR43864:SF2">
    <property type="entry name" value="PUR OPERON REPRESSOR"/>
    <property type="match status" value="1"/>
</dbReference>
<dbReference type="OrthoDB" id="4213751at2"/>
<evidence type="ECO:0000313" key="9">
    <source>
        <dbReference type="Proteomes" id="UP000184526"/>
    </source>
</evidence>
<dbReference type="InterPro" id="IPR000836">
    <property type="entry name" value="PRTase_dom"/>
</dbReference>
<keyword evidence="2" id="KW-0805">Transcription regulation</keyword>
<evidence type="ECO:0000259" key="7">
    <source>
        <dbReference type="Pfam" id="PF09182"/>
    </source>
</evidence>
<comment type="similarity">
    <text evidence="5">Belongs to the purine/pyrimidine phosphoribosyltransferase family. PurR subfamily.</text>
</comment>
<dbReference type="Pfam" id="PF09182">
    <property type="entry name" value="PuR_N"/>
    <property type="match status" value="1"/>
</dbReference>
<dbReference type="STRING" id="1121306.SAMN02745196_02729"/>
<dbReference type="Proteomes" id="UP000184526">
    <property type="component" value="Unassembled WGS sequence"/>
</dbReference>